<dbReference type="InterPro" id="IPR014995">
    <property type="entry name" value="DUF1844"/>
</dbReference>
<name>D6SQA7_9BACT</name>
<reference evidence="2" key="1">
    <citation type="submission" date="2010-05" db="EMBL/GenBank/DDBJ databases">
        <title>The draft genome of Desulfonatronospira thiodismutans ASO3-1.</title>
        <authorList>
            <consortium name="US DOE Joint Genome Institute (JGI-PGF)"/>
            <person name="Lucas S."/>
            <person name="Copeland A."/>
            <person name="Lapidus A."/>
            <person name="Cheng J.-F."/>
            <person name="Bruce D."/>
            <person name="Goodwin L."/>
            <person name="Pitluck S."/>
            <person name="Chertkov O."/>
            <person name="Brettin T."/>
            <person name="Detter J.C."/>
            <person name="Han C."/>
            <person name="Land M.L."/>
            <person name="Hauser L."/>
            <person name="Kyrpides N."/>
            <person name="Mikhailova N."/>
            <person name="Muyzer G."/>
            <person name="Woyke T."/>
        </authorList>
    </citation>
    <scope>NUCLEOTIDE SEQUENCE [LARGE SCALE GENOMIC DNA]</scope>
    <source>
        <strain evidence="2">ASO3-1</strain>
    </source>
</reference>
<comment type="caution">
    <text evidence="2">The sequence shown here is derived from an EMBL/GenBank/DDBJ whole genome shotgun (WGS) entry which is preliminary data.</text>
</comment>
<feature type="compositionally biased region" description="Basic and acidic residues" evidence="1">
    <location>
        <begin position="31"/>
        <end position="48"/>
    </location>
</feature>
<evidence type="ECO:0000313" key="2">
    <source>
        <dbReference type="EMBL" id="EFI34933.1"/>
    </source>
</evidence>
<feature type="compositionally biased region" description="Low complexity" evidence="1">
    <location>
        <begin position="18"/>
        <end position="30"/>
    </location>
</feature>
<evidence type="ECO:0000313" key="3">
    <source>
        <dbReference type="Proteomes" id="UP000005496"/>
    </source>
</evidence>
<dbReference type="RefSeq" id="WP_008870247.1">
    <property type="nucleotide sequence ID" value="NZ_ACJN02000002.1"/>
</dbReference>
<dbReference type="AlphaFoldDB" id="D6SQA7"/>
<organism evidence="2 3">
    <name type="scientific">Desulfonatronospira thiodismutans ASO3-1</name>
    <dbReference type="NCBI Taxonomy" id="555779"/>
    <lineage>
        <taxon>Bacteria</taxon>
        <taxon>Pseudomonadati</taxon>
        <taxon>Thermodesulfobacteriota</taxon>
        <taxon>Desulfovibrionia</taxon>
        <taxon>Desulfovibrionales</taxon>
        <taxon>Desulfonatronovibrionaceae</taxon>
        <taxon>Desulfonatronospira</taxon>
    </lineage>
</organism>
<keyword evidence="3" id="KW-1185">Reference proteome</keyword>
<protein>
    <recommendedName>
        <fullName evidence="4">DUF1844 domain-containing protein</fullName>
    </recommendedName>
</protein>
<feature type="region of interest" description="Disordered" evidence="1">
    <location>
        <begin position="1"/>
        <end position="48"/>
    </location>
</feature>
<accession>D6SQA7</accession>
<evidence type="ECO:0008006" key="4">
    <source>
        <dbReference type="Google" id="ProtNLM"/>
    </source>
</evidence>
<evidence type="ECO:0000256" key="1">
    <source>
        <dbReference type="SAM" id="MobiDB-lite"/>
    </source>
</evidence>
<sequence length="136" mass="15563">MEENNENVKVTDRRINYDQDSAEQQGAAQESEARKMERKKAAQDYKDAAADKENAYPRLDFSTFVFSLSSSALAHLGEMPNPENGQHEVNLPLAKQTIDILAMLEEKTRGNLTHAEEQQLKDFLFEVRMKYVQKAK</sequence>
<dbReference type="eggNOG" id="ENOG50334IY">
    <property type="taxonomic scope" value="Bacteria"/>
</dbReference>
<proteinExistence type="predicted"/>
<dbReference type="Proteomes" id="UP000005496">
    <property type="component" value="Unassembled WGS sequence"/>
</dbReference>
<dbReference type="EMBL" id="ACJN02000002">
    <property type="protein sequence ID" value="EFI34933.1"/>
    <property type="molecule type" value="Genomic_DNA"/>
</dbReference>
<dbReference type="Pfam" id="PF08899">
    <property type="entry name" value="DUF1844"/>
    <property type="match status" value="1"/>
</dbReference>
<gene>
    <name evidence="2" type="ORF">Dthio_PD2325</name>
</gene>